<keyword evidence="1" id="KW-0812">Transmembrane</keyword>
<keyword evidence="1" id="KW-0472">Membrane</keyword>
<evidence type="ECO:0000313" key="3">
    <source>
        <dbReference type="Proteomes" id="UP000305109"/>
    </source>
</evidence>
<name>A0ABY2RQN1_9NOCA</name>
<proteinExistence type="predicted"/>
<accession>A0ABY2RQN1</accession>
<keyword evidence="1" id="KW-1133">Transmembrane helix</keyword>
<evidence type="ECO:0000256" key="1">
    <source>
        <dbReference type="SAM" id="Phobius"/>
    </source>
</evidence>
<sequence>MRHTSHLEAQAMPISRIVDSWGGGTWAIRQRLQTPPLSVHQSLQKAVDAAVAEVANAGGGEVVICDQQGQVRDRRVVYPSWPAHSMPLQHFPGPVATAGNLTYPDGKSARSSSGRNWKHVAEVVGLIGVVIGIVFTVLAYVRPPEPPAESGKLDLVASSTIISYYPTNGKLPSLGNPPPDFSGGSFNYHCDRWQEWFRESSIAPIGGSSMELEVTASSTSPISIVRLTTDVLAKKPTGGSARIRCGYGGAGFDPHTLRIEMDRSSVPILERGGPNGGIIGPLPPSSFRVDESAAETLTLDFEGEEGYLYECSIRVEYSENGENKVAEFGTSEDPILLLPKEASLSGLTEYDWSVSDNQWIVAPVR</sequence>
<dbReference type="Proteomes" id="UP000305109">
    <property type="component" value="Unassembled WGS sequence"/>
</dbReference>
<comment type="caution">
    <text evidence="2">The sequence shown here is derived from an EMBL/GenBank/DDBJ whole genome shotgun (WGS) entry which is preliminary data.</text>
</comment>
<evidence type="ECO:0000313" key="2">
    <source>
        <dbReference type="EMBL" id="TJZ81316.1"/>
    </source>
</evidence>
<organism evidence="2 3">
    <name type="scientific">Rhodococcus oryzae</name>
    <dbReference type="NCBI Taxonomy" id="2571143"/>
    <lineage>
        <taxon>Bacteria</taxon>
        <taxon>Bacillati</taxon>
        <taxon>Actinomycetota</taxon>
        <taxon>Actinomycetes</taxon>
        <taxon>Mycobacteriales</taxon>
        <taxon>Nocardiaceae</taxon>
        <taxon>Rhodococcus</taxon>
    </lineage>
</organism>
<feature type="transmembrane region" description="Helical" evidence="1">
    <location>
        <begin position="120"/>
        <end position="141"/>
    </location>
</feature>
<reference evidence="2 3" key="1">
    <citation type="submission" date="2019-04" db="EMBL/GenBank/DDBJ databases">
        <title>Rhodococcus oryzae sp. nov., a novel actinomycete isolated from rhizosphere soil of rice (Oryza sativa L.).</title>
        <authorList>
            <person name="Li C."/>
        </authorList>
    </citation>
    <scope>NUCLEOTIDE SEQUENCE [LARGE SCALE GENOMIC DNA]</scope>
    <source>
        <strain evidence="2 3">NEAU-CX67</strain>
    </source>
</reference>
<dbReference type="EMBL" id="SUMD01000001">
    <property type="protein sequence ID" value="TJZ81316.1"/>
    <property type="molecule type" value="Genomic_DNA"/>
</dbReference>
<dbReference type="Pfam" id="PF09954">
    <property type="entry name" value="DUF2188"/>
    <property type="match status" value="1"/>
</dbReference>
<gene>
    <name evidence="2" type="ORF">FCG67_01345</name>
</gene>
<protein>
    <submittedName>
        <fullName evidence="2">DUF2188 domain-containing protein</fullName>
    </submittedName>
</protein>
<dbReference type="InterPro" id="IPR018691">
    <property type="entry name" value="DUF2188"/>
</dbReference>
<keyword evidence="3" id="KW-1185">Reference proteome</keyword>